<dbReference type="Proteomes" id="UP000623467">
    <property type="component" value="Unassembled WGS sequence"/>
</dbReference>
<evidence type="ECO:0000313" key="4">
    <source>
        <dbReference type="Proteomes" id="UP000623467"/>
    </source>
</evidence>
<dbReference type="SUPFAM" id="SSF51430">
    <property type="entry name" value="NAD(P)-linked oxidoreductase"/>
    <property type="match status" value="1"/>
</dbReference>
<protein>
    <submittedName>
        <fullName evidence="3">Aldehyde reductase</fullName>
    </submittedName>
</protein>
<sequence>MPETTVQSTFVYSNLIDECLATHGRQLNSIKSSALLSSYGSLHNIMTSNPVKIVFGGAGIGPGMAMSFPDEESIKKVYQLLERGGCSAIDTARVYPGSEEWMGKTGAGKRFTIDSKTPGGFAPGTSTGETIPQHARETVERLCVESVDIYYIHAPDPSVDLEDQLKGINAAYAAGHFKRFGLSNFTAEDVQRVYDICKAKGYPLPTVYQGNYSAIARRIETEVVPTLRKLGIAFYVYSPITGGLLTKTPQQLREGTEDGRLSKAHPVREMYEALYDKPSYYKALEMWEKAARETGCSRAELAYRWVAFDSVVDPKYSDAIIFGASSYAQIEDTMDWLRKGSVGAAAKAKIEEIWKVVEHEAPLDNYNR</sequence>
<dbReference type="InterPro" id="IPR050523">
    <property type="entry name" value="AKR_Detox_Biosynth"/>
</dbReference>
<evidence type="ECO:0000259" key="2">
    <source>
        <dbReference type="Pfam" id="PF00248"/>
    </source>
</evidence>
<dbReference type="CDD" id="cd19075">
    <property type="entry name" value="AKR_AKR7A1-5"/>
    <property type="match status" value="1"/>
</dbReference>
<gene>
    <name evidence="3" type="ORF">MSAN_01388900</name>
</gene>
<organism evidence="3 4">
    <name type="scientific">Mycena sanguinolenta</name>
    <dbReference type="NCBI Taxonomy" id="230812"/>
    <lineage>
        <taxon>Eukaryota</taxon>
        <taxon>Fungi</taxon>
        <taxon>Dikarya</taxon>
        <taxon>Basidiomycota</taxon>
        <taxon>Agaricomycotina</taxon>
        <taxon>Agaricomycetes</taxon>
        <taxon>Agaricomycetidae</taxon>
        <taxon>Agaricales</taxon>
        <taxon>Marasmiineae</taxon>
        <taxon>Mycenaceae</taxon>
        <taxon>Mycena</taxon>
    </lineage>
</organism>
<proteinExistence type="predicted"/>
<dbReference type="PANTHER" id="PTHR43364:SF4">
    <property type="entry name" value="NAD(P)-LINKED OXIDOREDUCTASE SUPERFAMILY PROTEIN"/>
    <property type="match status" value="1"/>
</dbReference>
<keyword evidence="4" id="KW-1185">Reference proteome</keyword>
<keyword evidence="1" id="KW-0560">Oxidoreductase</keyword>
<dbReference type="AlphaFoldDB" id="A0A8H7D105"/>
<dbReference type="Gene3D" id="3.20.20.100">
    <property type="entry name" value="NADP-dependent oxidoreductase domain"/>
    <property type="match status" value="1"/>
</dbReference>
<evidence type="ECO:0000313" key="3">
    <source>
        <dbReference type="EMBL" id="KAF7354748.1"/>
    </source>
</evidence>
<name>A0A8H7D105_9AGAR</name>
<dbReference type="OrthoDB" id="2845141at2759"/>
<dbReference type="InterPro" id="IPR036812">
    <property type="entry name" value="NAD(P)_OxRdtase_dom_sf"/>
</dbReference>
<dbReference type="InterPro" id="IPR023210">
    <property type="entry name" value="NADP_OxRdtase_dom"/>
</dbReference>
<accession>A0A8H7D105</accession>
<evidence type="ECO:0000256" key="1">
    <source>
        <dbReference type="ARBA" id="ARBA00023002"/>
    </source>
</evidence>
<feature type="domain" description="NADP-dependent oxidoreductase" evidence="2">
    <location>
        <begin position="52"/>
        <end position="337"/>
    </location>
</feature>
<dbReference type="EMBL" id="JACAZH010000011">
    <property type="protein sequence ID" value="KAF7354748.1"/>
    <property type="molecule type" value="Genomic_DNA"/>
</dbReference>
<dbReference type="GO" id="GO:0016491">
    <property type="term" value="F:oxidoreductase activity"/>
    <property type="evidence" value="ECO:0007669"/>
    <property type="project" value="UniProtKB-KW"/>
</dbReference>
<comment type="caution">
    <text evidence="3">The sequence shown here is derived from an EMBL/GenBank/DDBJ whole genome shotgun (WGS) entry which is preliminary data.</text>
</comment>
<reference evidence="3" key="1">
    <citation type="submission" date="2020-05" db="EMBL/GenBank/DDBJ databases">
        <title>Mycena genomes resolve the evolution of fungal bioluminescence.</title>
        <authorList>
            <person name="Tsai I.J."/>
        </authorList>
    </citation>
    <scope>NUCLEOTIDE SEQUENCE</scope>
    <source>
        <strain evidence="3">160909Yilan</strain>
    </source>
</reference>
<dbReference type="Pfam" id="PF00248">
    <property type="entry name" value="Aldo_ket_red"/>
    <property type="match status" value="1"/>
</dbReference>
<dbReference type="PANTHER" id="PTHR43364">
    <property type="entry name" value="NADH-SPECIFIC METHYLGLYOXAL REDUCTASE-RELATED"/>
    <property type="match status" value="1"/>
</dbReference>